<reference evidence="10 11" key="1">
    <citation type="submission" date="2019-04" db="EMBL/GenBank/DDBJ databases">
        <title>Genomic characterization of Staphylococcus petrasii strains.</title>
        <authorList>
            <person name="Vrbovska V."/>
            <person name="Kovarovic V."/>
            <person name="Maslanova I."/>
            <person name="Indrakova A."/>
            <person name="Petras P."/>
            <person name="Sedo O."/>
            <person name="Svec P."/>
            <person name="Fisarova L."/>
            <person name="Sedlacek I."/>
            <person name="Doskar J."/>
            <person name="Pantucek R."/>
        </authorList>
    </citation>
    <scope>NUCLEOTIDE SEQUENCE [LARGE SCALE GENOMIC DNA]</scope>
    <source>
        <strain evidence="10 11">CCM 8529</strain>
    </source>
</reference>
<keyword evidence="11" id="KW-1185">Reference proteome</keyword>
<dbReference type="PANTHER" id="PTHR32309:SF13">
    <property type="entry name" value="FERRIC ENTEROBACTIN TRANSPORT PROTEIN FEPE"/>
    <property type="match status" value="1"/>
</dbReference>
<dbReference type="GO" id="GO:0005524">
    <property type="term" value="F:ATP binding"/>
    <property type="evidence" value="ECO:0007669"/>
    <property type="project" value="UniProtKB-KW"/>
</dbReference>
<keyword evidence="5 10" id="KW-0418">Kinase</keyword>
<comment type="caution">
    <text evidence="10">The sequence shown here is derived from an EMBL/GenBank/DDBJ whole genome shotgun (WGS) entry which is preliminary data.</text>
</comment>
<dbReference type="InterPro" id="IPR027417">
    <property type="entry name" value="P-loop_NTPase"/>
</dbReference>
<comment type="catalytic activity">
    <reaction evidence="8">
        <text>L-tyrosyl-[protein] + ATP = O-phospho-L-tyrosyl-[protein] + ADP + H(+)</text>
        <dbReference type="Rhea" id="RHEA:10596"/>
        <dbReference type="Rhea" id="RHEA-COMP:10136"/>
        <dbReference type="Rhea" id="RHEA-COMP:20101"/>
        <dbReference type="ChEBI" id="CHEBI:15378"/>
        <dbReference type="ChEBI" id="CHEBI:30616"/>
        <dbReference type="ChEBI" id="CHEBI:46858"/>
        <dbReference type="ChEBI" id="CHEBI:61978"/>
        <dbReference type="ChEBI" id="CHEBI:456216"/>
        <dbReference type="EC" id="2.7.10.2"/>
    </reaction>
</comment>
<dbReference type="SUPFAM" id="SSF52540">
    <property type="entry name" value="P-loop containing nucleoside triphosphate hydrolases"/>
    <property type="match status" value="1"/>
</dbReference>
<dbReference type="GO" id="GO:0042802">
    <property type="term" value="F:identical protein binding"/>
    <property type="evidence" value="ECO:0007669"/>
    <property type="project" value="UniProtKB-ARBA"/>
</dbReference>
<dbReference type="EMBL" id="SRPJ01000003">
    <property type="protein sequence ID" value="TGN26895.1"/>
    <property type="molecule type" value="Genomic_DNA"/>
</dbReference>
<evidence type="ECO:0000256" key="4">
    <source>
        <dbReference type="ARBA" id="ARBA00022741"/>
    </source>
</evidence>
<evidence type="ECO:0000259" key="9">
    <source>
        <dbReference type="Pfam" id="PF13614"/>
    </source>
</evidence>
<evidence type="ECO:0000256" key="6">
    <source>
        <dbReference type="ARBA" id="ARBA00022840"/>
    </source>
</evidence>
<keyword evidence="4" id="KW-0547">Nucleotide-binding</keyword>
<accession>A0A4Z1BWP7</accession>
<dbReference type="CDD" id="cd05387">
    <property type="entry name" value="BY-kinase"/>
    <property type="match status" value="1"/>
</dbReference>
<dbReference type="PANTHER" id="PTHR32309">
    <property type="entry name" value="TYROSINE-PROTEIN KINASE"/>
    <property type="match status" value="1"/>
</dbReference>
<evidence type="ECO:0000256" key="5">
    <source>
        <dbReference type="ARBA" id="ARBA00022777"/>
    </source>
</evidence>
<name>A0A4Z1BWP7_9STAP</name>
<keyword evidence="7" id="KW-0829">Tyrosine-protein kinase</keyword>
<dbReference type="EC" id="2.7.10.2" evidence="2"/>
<dbReference type="GO" id="GO:0004715">
    <property type="term" value="F:non-membrane spanning protein tyrosine kinase activity"/>
    <property type="evidence" value="ECO:0007669"/>
    <property type="project" value="UniProtKB-EC"/>
</dbReference>
<feature type="domain" description="AAA" evidence="9">
    <location>
        <begin position="40"/>
        <end position="160"/>
    </location>
</feature>
<keyword evidence="6" id="KW-0067">ATP-binding</keyword>
<sequence length="217" mass="24504">MSNKSSKYISTAQDLINEEIKTLRTNVTFNVTGENSTVYMITSSRQGEGKTFVSKSLSESLANTRYKVLLIDADMRRPQVHKRFNVPNNYGLSNIISHQIPYEQGIYYSEDSNLDIIPAGTKPPNPSELLDSPNFKDFLEDIKDEYDYVIIDTPPILPVTDALIIGRLVDQTILVANSKKTPRELVIEAKTRLDNLKISVFGVVLNQVKHTNTKGYY</sequence>
<evidence type="ECO:0000313" key="10">
    <source>
        <dbReference type="EMBL" id="TGN26895.1"/>
    </source>
</evidence>
<organism evidence="10 11">
    <name type="scientific">Staphylococcus pragensis</name>
    <dbReference type="NCBI Taxonomy" id="1611836"/>
    <lineage>
        <taxon>Bacteria</taxon>
        <taxon>Bacillati</taxon>
        <taxon>Bacillota</taxon>
        <taxon>Bacilli</taxon>
        <taxon>Bacillales</taxon>
        <taxon>Staphylococcaceae</taxon>
        <taxon>Staphylococcus</taxon>
    </lineage>
</organism>
<dbReference type="GO" id="GO:0005886">
    <property type="term" value="C:plasma membrane"/>
    <property type="evidence" value="ECO:0007669"/>
    <property type="project" value="UniProtKB-ARBA"/>
</dbReference>
<dbReference type="InterPro" id="IPR050445">
    <property type="entry name" value="Bact_polysacc_biosynth/exp"/>
</dbReference>
<keyword evidence="3 10" id="KW-0808">Transferase</keyword>
<evidence type="ECO:0000256" key="1">
    <source>
        <dbReference type="ARBA" id="ARBA00007316"/>
    </source>
</evidence>
<dbReference type="FunFam" id="3.40.50.300:FF:000527">
    <property type="entry name" value="Tyrosine-protein kinase etk"/>
    <property type="match status" value="1"/>
</dbReference>
<evidence type="ECO:0000256" key="8">
    <source>
        <dbReference type="ARBA" id="ARBA00051245"/>
    </source>
</evidence>
<protein>
    <recommendedName>
        <fullName evidence="2">non-specific protein-tyrosine kinase</fullName>
        <ecNumber evidence="2">2.7.10.2</ecNumber>
    </recommendedName>
</protein>
<dbReference type="Proteomes" id="UP000297459">
    <property type="component" value="Unassembled WGS sequence"/>
</dbReference>
<dbReference type="InterPro" id="IPR025669">
    <property type="entry name" value="AAA_dom"/>
</dbReference>
<dbReference type="RefSeq" id="WP_126564802.1">
    <property type="nucleotide sequence ID" value="NZ_BMCY01000003.1"/>
</dbReference>
<evidence type="ECO:0000256" key="7">
    <source>
        <dbReference type="ARBA" id="ARBA00023137"/>
    </source>
</evidence>
<proteinExistence type="inferred from homology"/>
<evidence type="ECO:0000256" key="2">
    <source>
        <dbReference type="ARBA" id="ARBA00011903"/>
    </source>
</evidence>
<dbReference type="InterPro" id="IPR005702">
    <property type="entry name" value="Wzc-like_C"/>
</dbReference>
<gene>
    <name evidence="10" type="ORF">E2558_07925</name>
</gene>
<dbReference type="AlphaFoldDB" id="A0A4Z1BWP7"/>
<dbReference type="Gene3D" id="3.40.50.300">
    <property type="entry name" value="P-loop containing nucleotide triphosphate hydrolases"/>
    <property type="match status" value="1"/>
</dbReference>
<evidence type="ECO:0000256" key="3">
    <source>
        <dbReference type="ARBA" id="ARBA00022679"/>
    </source>
</evidence>
<dbReference type="NCBIfam" id="TIGR01007">
    <property type="entry name" value="eps_fam"/>
    <property type="match status" value="1"/>
</dbReference>
<dbReference type="Pfam" id="PF13614">
    <property type="entry name" value="AAA_31"/>
    <property type="match status" value="1"/>
</dbReference>
<evidence type="ECO:0000313" key="11">
    <source>
        <dbReference type="Proteomes" id="UP000297459"/>
    </source>
</evidence>
<comment type="similarity">
    <text evidence="1">Belongs to the CpsD/CapB family.</text>
</comment>